<evidence type="ECO:0000313" key="12">
    <source>
        <dbReference type="Proteomes" id="UP000001542"/>
    </source>
</evidence>
<dbReference type="OrthoDB" id="527990at2759"/>
<dbReference type="SMR" id="A2FGF6"/>
<dbReference type="VEuPathDB" id="TrichDB:TVAG_369300"/>
<feature type="binding site" evidence="8">
    <location>
        <position position="198"/>
    </location>
    <ligand>
        <name>Zn(2+)</name>
        <dbReference type="ChEBI" id="CHEBI:29105"/>
        <note>catalytic</note>
    </ligand>
</feature>
<feature type="binding site" evidence="8">
    <location>
        <position position="202"/>
    </location>
    <ligand>
        <name>Zn(2+)</name>
        <dbReference type="ChEBI" id="CHEBI:29105"/>
        <note>catalytic</note>
    </ligand>
</feature>
<keyword evidence="5 8" id="KW-0862">Zinc</keyword>
<dbReference type="InterPro" id="IPR001577">
    <property type="entry name" value="Peptidase_M8"/>
</dbReference>
<feature type="active site" evidence="7">
    <location>
        <position position="199"/>
    </location>
</feature>
<dbReference type="GO" id="GO:0016020">
    <property type="term" value="C:membrane"/>
    <property type="evidence" value="ECO:0007669"/>
    <property type="project" value="InterPro"/>
</dbReference>
<name>A2FGF6_TRIV3</name>
<feature type="transmembrane region" description="Helical" evidence="10">
    <location>
        <begin position="578"/>
        <end position="602"/>
    </location>
</feature>
<evidence type="ECO:0000256" key="8">
    <source>
        <dbReference type="PIRSR" id="PIRSR601577-2"/>
    </source>
</evidence>
<dbReference type="Proteomes" id="UP000001542">
    <property type="component" value="Unassembled WGS sequence"/>
</dbReference>
<keyword evidence="6 8" id="KW-0482">Metalloprotease</keyword>
<dbReference type="PANTHER" id="PTHR10942">
    <property type="entry name" value="LEISHMANOLYSIN-LIKE PEPTIDASE"/>
    <property type="match status" value="1"/>
</dbReference>
<evidence type="ECO:0000256" key="7">
    <source>
        <dbReference type="PIRSR" id="PIRSR601577-1"/>
    </source>
</evidence>
<dbReference type="GO" id="GO:0004222">
    <property type="term" value="F:metalloendopeptidase activity"/>
    <property type="evidence" value="ECO:0007669"/>
    <property type="project" value="InterPro"/>
</dbReference>
<dbReference type="SUPFAM" id="SSF55486">
    <property type="entry name" value="Metalloproteases ('zincins'), catalytic domain"/>
    <property type="match status" value="1"/>
</dbReference>
<dbReference type="GO" id="GO:0008233">
    <property type="term" value="F:peptidase activity"/>
    <property type="evidence" value="ECO:0000318"/>
    <property type="project" value="GO_Central"/>
</dbReference>
<keyword evidence="3 8" id="KW-0479">Metal-binding</keyword>
<keyword evidence="10" id="KW-0812">Transmembrane</keyword>
<dbReference type="PANTHER" id="PTHR10942:SF0">
    <property type="entry name" value="LEISHMANOLYSIN-LIKE PEPTIDASE"/>
    <property type="match status" value="1"/>
</dbReference>
<dbReference type="Gene3D" id="3.90.132.10">
    <property type="entry name" value="Leishmanolysin , domain 2"/>
    <property type="match status" value="1"/>
</dbReference>
<evidence type="ECO:0000256" key="5">
    <source>
        <dbReference type="ARBA" id="ARBA00022833"/>
    </source>
</evidence>
<organism evidence="11 12">
    <name type="scientific">Trichomonas vaginalis (strain ATCC PRA-98 / G3)</name>
    <dbReference type="NCBI Taxonomy" id="412133"/>
    <lineage>
        <taxon>Eukaryota</taxon>
        <taxon>Metamonada</taxon>
        <taxon>Parabasalia</taxon>
        <taxon>Trichomonadida</taxon>
        <taxon>Trichomonadidae</taxon>
        <taxon>Trichomonas</taxon>
    </lineage>
</organism>
<evidence type="ECO:0000313" key="11">
    <source>
        <dbReference type="EMBL" id="EAX96020.1"/>
    </source>
</evidence>
<dbReference type="VEuPathDB" id="TrichDB:TVAGG3_0436030"/>
<reference evidence="11" key="1">
    <citation type="submission" date="2006-10" db="EMBL/GenBank/DDBJ databases">
        <authorList>
            <person name="Amadeo P."/>
            <person name="Zhao Q."/>
            <person name="Wortman J."/>
            <person name="Fraser-Liggett C."/>
            <person name="Carlton J."/>
        </authorList>
    </citation>
    <scope>NUCLEOTIDE SEQUENCE</scope>
    <source>
        <strain evidence="11">G3</strain>
    </source>
</reference>
<dbReference type="eggNOG" id="KOG2556">
    <property type="taxonomic scope" value="Eukaryota"/>
</dbReference>
<keyword evidence="4" id="KW-0378">Hydrolase</keyword>
<dbReference type="GO" id="GO:0005737">
    <property type="term" value="C:cytoplasm"/>
    <property type="evidence" value="ECO:0000318"/>
    <property type="project" value="GO_Central"/>
</dbReference>
<evidence type="ECO:0000256" key="10">
    <source>
        <dbReference type="SAM" id="Phobius"/>
    </source>
</evidence>
<dbReference type="KEGG" id="tva:4753785"/>
<comment type="similarity">
    <text evidence="1">Belongs to the peptidase M8 family.</text>
</comment>
<gene>
    <name evidence="11" type="ORF">TVAG_369300</name>
</gene>
<keyword evidence="12" id="KW-1185">Reference proteome</keyword>
<dbReference type="FunFam" id="3.10.170.20:FF:000003">
    <property type="entry name" value="GP63-like"/>
    <property type="match status" value="1"/>
</dbReference>
<protein>
    <submittedName>
        <fullName evidence="11">GP63-like</fullName>
    </submittedName>
</protein>
<dbReference type="EMBL" id="DS113778">
    <property type="protein sequence ID" value="EAX96020.1"/>
    <property type="molecule type" value="Genomic_DNA"/>
</dbReference>
<dbReference type="GO" id="GO:0007155">
    <property type="term" value="P:cell adhesion"/>
    <property type="evidence" value="ECO:0007669"/>
    <property type="project" value="InterPro"/>
</dbReference>
<dbReference type="GO" id="GO:0006508">
    <property type="term" value="P:proteolysis"/>
    <property type="evidence" value="ECO:0007669"/>
    <property type="project" value="UniProtKB-KW"/>
</dbReference>
<proteinExistence type="inferred from homology"/>
<evidence type="ECO:0000256" key="1">
    <source>
        <dbReference type="ARBA" id="ARBA00005860"/>
    </source>
</evidence>
<accession>A2FGF6</accession>
<evidence type="ECO:0000256" key="4">
    <source>
        <dbReference type="ARBA" id="ARBA00022801"/>
    </source>
</evidence>
<dbReference type="Pfam" id="PF01457">
    <property type="entry name" value="Peptidase_M8"/>
    <property type="match status" value="1"/>
</dbReference>
<keyword evidence="10" id="KW-0472">Membrane</keyword>
<evidence type="ECO:0000256" key="2">
    <source>
        <dbReference type="ARBA" id="ARBA00022670"/>
    </source>
</evidence>
<dbReference type="InParanoid" id="A2FGF6"/>
<keyword evidence="10" id="KW-1133">Transmembrane helix</keyword>
<dbReference type="RefSeq" id="XP_001308950.1">
    <property type="nucleotide sequence ID" value="XM_001308949.1"/>
</dbReference>
<sequence length="628" mass="72046">MFLPLLCFICRHDEINEKINFNFKNRKAQYIFPHSDKWRPIRIKFNYDFLDGKLRSPTSCYKVGEEIKINNKPYKCQQSDILTKEQINAIKVTNDNVIKFVQNTIKVQSLLEPIKVSSLPFLGDFPEMEFEDTDFAIIASTEIEEDPSGTIAAAVVREFLSDSYRPFIAATTYNPAYVPSVPCNITDFNNMYFITLLHELTHALGFMSALFKHFHPINSSTEYGEKALCSFTKYGKHFSFLVTPYAHLFAKKRFGVETFYGDNGATCPSGLELEDFGGSGTAGSHLKRRVYKTETMVGYIYIDHGIPYNRYTDATLSVLMDTGFYQINWANAQPLVFGHQESIDGKPIDGFGVEPPQKSFPEGYLLYSGNAVGFDYRSITNNYNYLLDSNVDCNNSLFQHYCSEGRYLFYNPNKESYIGGDPASDYQRFPRPEFYCVNNTANLPGYLDDYGPYEYGQLKFEHLCGTYKCNDYESFEFSVIDAEGKTVSKTCSKTNIKEEFNHSIKVYYNNTEYIIKKINRCPDPERFCRTMKLSYMNFNKDPFDPNTKVLEGDPQTPPEWTFDYSDLDKELKAKKKKLAIALGVTCGIIVIVVVSIVLCCYFKKKKPQPDPQQSDRVEEDLVNNPLTF</sequence>
<dbReference type="FunFam" id="3.90.132.10:FF:000003">
    <property type="entry name" value="GP63-like"/>
    <property type="match status" value="1"/>
</dbReference>
<dbReference type="AlphaFoldDB" id="A2FGF6"/>
<evidence type="ECO:0000256" key="6">
    <source>
        <dbReference type="ARBA" id="ARBA00023049"/>
    </source>
</evidence>
<reference evidence="11" key="2">
    <citation type="journal article" date="2007" name="Science">
        <title>Draft genome sequence of the sexually transmitted pathogen Trichomonas vaginalis.</title>
        <authorList>
            <person name="Carlton J.M."/>
            <person name="Hirt R.P."/>
            <person name="Silva J.C."/>
            <person name="Delcher A.L."/>
            <person name="Schatz M."/>
            <person name="Zhao Q."/>
            <person name="Wortman J.R."/>
            <person name="Bidwell S.L."/>
            <person name="Alsmark U.C.M."/>
            <person name="Besteiro S."/>
            <person name="Sicheritz-Ponten T."/>
            <person name="Noel C.J."/>
            <person name="Dacks J.B."/>
            <person name="Foster P.G."/>
            <person name="Simillion C."/>
            <person name="Van de Peer Y."/>
            <person name="Miranda-Saavedra D."/>
            <person name="Barton G.J."/>
            <person name="Westrop G.D."/>
            <person name="Mueller S."/>
            <person name="Dessi D."/>
            <person name="Fiori P.L."/>
            <person name="Ren Q."/>
            <person name="Paulsen I."/>
            <person name="Zhang H."/>
            <person name="Bastida-Corcuera F.D."/>
            <person name="Simoes-Barbosa A."/>
            <person name="Brown M.T."/>
            <person name="Hayes R.D."/>
            <person name="Mukherjee M."/>
            <person name="Okumura C.Y."/>
            <person name="Schneider R."/>
            <person name="Smith A.J."/>
            <person name="Vanacova S."/>
            <person name="Villalvazo M."/>
            <person name="Haas B.J."/>
            <person name="Pertea M."/>
            <person name="Feldblyum T.V."/>
            <person name="Utterback T.R."/>
            <person name="Shu C.L."/>
            <person name="Osoegawa K."/>
            <person name="de Jong P.J."/>
            <person name="Hrdy I."/>
            <person name="Horvathova L."/>
            <person name="Zubacova Z."/>
            <person name="Dolezal P."/>
            <person name="Malik S.B."/>
            <person name="Logsdon J.M. Jr."/>
            <person name="Henze K."/>
            <person name="Gupta A."/>
            <person name="Wang C.C."/>
            <person name="Dunne R.L."/>
            <person name="Upcroft J.A."/>
            <person name="Upcroft P."/>
            <person name="White O."/>
            <person name="Salzberg S.L."/>
            <person name="Tang P."/>
            <person name="Chiu C.-H."/>
            <person name="Lee Y.-S."/>
            <person name="Embley T.M."/>
            <person name="Coombs G.H."/>
            <person name="Mottram J.C."/>
            <person name="Tachezy J."/>
            <person name="Fraser-Liggett C.M."/>
            <person name="Johnson P.J."/>
        </authorList>
    </citation>
    <scope>NUCLEOTIDE SEQUENCE [LARGE SCALE GENOMIC DNA]</scope>
    <source>
        <strain evidence="11">G3</strain>
    </source>
</reference>
<dbReference type="STRING" id="5722.A2FGF6"/>
<comment type="cofactor">
    <cofactor evidence="8">
        <name>Zn(2+)</name>
        <dbReference type="ChEBI" id="CHEBI:29105"/>
    </cofactor>
    <text evidence="8">Binds 1 zinc ion per subunit.</text>
</comment>
<keyword evidence="2" id="KW-0645">Protease</keyword>
<evidence type="ECO:0000256" key="9">
    <source>
        <dbReference type="SAM" id="MobiDB-lite"/>
    </source>
</evidence>
<feature type="region of interest" description="Disordered" evidence="9">
    <location>
        <begin position="605"/>
        <end position="628"/>
    </location>
</feature>
<dbReference type="GO" id="GO:0046872">
    <property type="term" value="F:metal ion binding"/>
    <property type="evidence" value="ECO:0007669"/>
    <property type="project" value="UniProtKB-KW"/>
</dbReference>
<evidence type="ECO:0000256" key="3">
    <source>
        <dbReference type="ARBA" id="ARBA00022723"/>
    </source>
</evidence>
<feature type="binding site" evidence="8">
    <location>
        <position position="285"/>
    </location>
    <ligand>
        <name>Zn(2+)</name>
        <dbReference type="ChEBI" id="CHEBI:29105"/>
        <note>catalytic</note>
    </ligand>
</feature>